<accession>A0ABS1C3R7</accession>
<feature type="domain" description="Electron transfer flavoprotein alpha/beta-subunit N-terminal" evidence="3">
    <location>
        <begin position="3"/>
        <end position="191"/>
    </location>
</feature>
<dbReference type="SUPFAM" id="SSF52467">
    <property type="entry name" value="DHS-like NAD/FAD-binding domain"/>
    <property type="match status" value="1"/>
</dbReference>
<protein>
    <submittedName>
        <fullName evidence="4">Electron transfer flavoprotein subunit alpha/FixB family protein</fullName>
    </submittedName>
</protein>
<comment type="caution">
    <text evidence="4">The sequence shown here is derived from an EMBL/GenBank/DDBJ whole genome shotgun (WGS) entry which is preliminary data.</text>
</comment>
<dbReference type="PANTHER" id="PTHR43153:SF1">
    <property type="entry name" value="ELECTRON TRANSFER FLAVOPROTEIN SUBUNIT ALPHA, MITOCHONDRIAL"/>
    <property type="match status" value="1"/>
</dbReference>
<keyword evidence="2" id="KW-0813">Transport</keyword>
<evidence type="ECO:0000256" key="1">
    <source>
        <dbReference type="ARBA" id="ARBA00005817"/>
    </source>
</evidence>
<dbReference type="Gene3D" id="3.40.50.620">
    <property type="entry name" value="HUPs"/>
    <property type="match status" value="1"/>
</dbReference>
<keyword evidence="5" id="KW-1185">Reference proteome</keyword>
<proteinExistence type="inferred from homology"/>
<dbReference type="InterPro" id="IPR014729">
    <property type="entry name" value="Rossmann-like_a/b/a_fold"/>
</dbReference>
<name>A0ABS1C3R7_9BACT</name>
<dbReference type="InterPro" id="IPR029035">
    <property type="entry name" value="DHS-like_NAD/FAD-binding_dom"/>
</dbReference>
<dbReference type="Pfam" id="PF01012">
    <property type="entry name" value="ETF"/>
    <property type="match status" value="1"/>
</dbReference>
<sequence>MSVLVVIECANGEVKKSSLEAATYGSKVAQQMGTTATAVAIGDISEENLKHLGAQGIKKVLFDNDARLKNFVNLAYVKVIAAAAQKEASKVIILSNTNIGSAIGSRLAVRLGASLATNVVALPEISGNTFKVRRGVYSGKAFADVNLTADVKIIAVKKNTIEVGHETGEATVENFSASLTDADVAVAPKEVIQQTGDILLPEADIVVSGGRGLKGPENWHLVEDLAKALGAATACSKPVADVDWRPHHEHVGQTGITVSPNLYIAIGISGAIQHLAGVNSSKVIVVINKDPEAPFFKAADYGIVGDAFEVVPKLIEAAKQLR</sequence>
<evidence type="ECO:0000259" key="3">
    <source>
        <dbReference type="SMART" id="SM00893"/>
    </source>
</evidence>
<dbReference type="SUPFAM" id="SSF52402">
    <property type="entry name" value="Adenine nucleotide alpha hydrolases-like"/>
    <property type="match status" value="1"/>
</dbReference>
<dbReference type="InterPro" id="IPR014730">
    <property type="entry name" value="ETF_a/b_N"/>
</dbReference>
<dbReference type="Proteomes" id="UP000644147">
    <property type="component" value="Unassembled WGS sequence"/>
</dbReference>
<dbReference type="Pfam" id="PF00766">
    <property type="entry name" value="ETF_alpha"/>
    <property type="match status" value="1"/>
</dbReference>
<reference evidence="4 5" key="1">
    <citation type="submission" date="2020-12" db="EMBL/GenBank/DDBJ databases">
        <title>Bacterial novel species Adhaeribacter sp. BT258 isolated from soil.</title>
        <authorList>
            <person name="Jung H.-Y."/>
        </authorList>
    </citation>
    <scope>NUCLEOTIDE SEQUENCE [LARGE SCALE GENOMIC DNA]</scope>
    <source>
        <strain evidence="4 5">BT258</strain>
    </source>
</reference>
<evidence type="ECO:0000313" key="4">
    <source>
        <dbReference type="EMBL" id="MBK0403822.1"/>
    </source>
</evidence>
<dbReference type="RefSeq" id="WP_200506572.1">
    <property type="nucleotide sequence ID" value="NZ_JAEHFX010000006.1"/>
</dbReference>
<comment type="similarity">
    <text evidence="1">Belongs to the ETF alpha-subunit/FixB family.</text>
</comment>
<organism evidence="4 5">
    <name type="scientific">Adhaeribacter terrigena</name>
    <dbReference type="NCBI Taxonomy" id="2793070"/>
    <lineage>
        <taxon>Bacteria</taxon>
        <taxon>Pseudomonadati</taxon>
        <taxon>Bacteroidota</taxon>
        <taxon>Cytophagia</taxon>
        <taxon>Cytophagales</taxon>
        <taxon>Hymenobacteraceae</taxon>
        <taxon>Adhaeribacter</taxon>
    </lineage>
</organism>
<dbReference type="InterPro" id="IPR001308">
    <property type="entry name" value="ETF_a/FixB"/>
</dbReference>
<dbReference type="PIRSF" id="PIRSF000089">
    <property type="entry name" value="Electra_flavoP_a"/>
    <property type="match status" value="1"/>
</dbReference>
<dbReference type="SMART" id="SM00893">
    <property type="entry name" value="ETF"/>
    <property type="match status" value="1"/>
</dbReference>
<dbReference type="Gene3D" id="3.40.50.1220">
    <property type="entry name" value="TPP-binding domain"/>
    <property type="match status" value="1"/>
</dbReference>
<evidence type="ECO:0000256" key="2">
    <source>
        <dbReference type="ARBA" id="ARBA00022982"/>
    </source>
</evidence>
<gene>
    <name evidence="4" type="ORF">I5M27_12550</name>
</gene>
<dbReference type="EMBL" id="JAEHFX010000006">
    <property type="protein sequence ID" value="MBK0403822.1"/>
    <property type="molecule type" value="Genomic_DNA"/>
</dbReference>
<dbReference type="InterPro" id="IPR014731">
    <property type="entry name" value="ETF_asu_C"/>
</dbReference>
<evidence type="ECO:0000313" key="5">
    <source>
        <dbReference type="Proteomes" id="UP000644147"/>
    </source>
</evidence>
<dbReference type="PANTHER" id="PTHR43153">
    <property type="entry name" value="ELECTRON TRANSFER FLAVOPROTEIN ALPHA"/>
    <property type="match status" value="1"/>
</dbReference>
<keyword evidence="2" id="KW-0249">Electron transport</keyword>